<comment type="caution">
    <text evidence="11">The sequence shown here is derived from an EMBL/GenBank/DDBJ whole genome shotgun (WGS) entry which is preliminary data.</text>
</comment>
<dbReference type="GO" id="GO:0006744">
    <property type="term" value="P:ubiquinone biosynthetic process"/>
    <property type="evidence" value="ECO:0007669"/>
    <property type="project" value="TreeGrafter"/>
</dbReference>
<keyword evidence="5" id="KW-0547">Nucleotide-binding</keyword>
<dbReference type="EMBL" id="JAXQNO010000012">
    <property type="protein sequence ID" value="KAK4786550.1"/>
    <property type="molecule type" value="Genomic_DNA"/>
</dbReference>
<evidence type="ECO:0000256" key="7">
    <source>
        <dbReference type="ARBA" id="ARBA00034252"/>
    </source>
</evidence>
<protein>
    <recommendedName>
        <fullName evidence="3">4-coumarate--CoA ligase</fullName>
        <ecNumber evidence="3">6.2.1.12</ecNumber>
    </recommendedName>
</protein>
<evidence type="ECO:0000256" key="3">
    <source>
        <dbReference type="ARBA" id="ARBA00012959"/>
    </source>
</evidence>
<dbReference type="PANTHER" id="PTHR24096:SF149">
    <property type="entry name" value="AMP-BINDING DOMAIN-CONTAINING PROTEIN-RELATED"/>
    <property type="match status" value="1"/>
</dbReference>
<dbReference type="InterPro" id="IPR025110">
    <property type="entry name" value="AMP-bd_C"/>
</dbReference>
<evidence type="ECO:0000256" key="8">
    <source>
        <dbReference type="SAM" id="Phobius"/>
    </source>
</evidence>
<organism evidence="11 12">
    <name type="scientific">Trapa natans</name>
    <name type="common">Water chestnut</name>
    <dbReference type="NCBI Taxonomy" id="22666"/>
    <lineage>
        <taxon>Eukaryota</taxon>
        <taxon>Viridiplantae</taxon>
        <taxon>Streptophyta</taxon>
        <taxon>Embryophyta</taxon>
        <taxon>Tracheophyta</taxon>
        <taxon>Spermatophyta</taxon>
        <taxon>Magnoliopsida</taxon>
        <taxon>eudicotyledons</taxon>
        <taxon>Gunneridae</taxon>
        <taxon>Pentapetalae</taxon>
        <taxon>rosids</taxon>
        <taxon>malvids</taxon>
        <taxon>Myrtales</taxon>
        <taxon>Lythraceae</taxon>
        <taxon>Trapa</taxon>
    </lineage>
</organism>
<dbReference type="InterPro" id="IPR042099">
    <property type="entry name" value="ANL_N_sf"/>
</dbReference>
<evidence type="ECO:0000256" key="1">
    <source>
        <dbReference type="ARBA" id="ARBA00001946"/>
    </source>
</evidence>
<dbReference type="FunFam" id="3.40.50.12780:FF:000003">
    <property type="entry name" value="Long-chain-fatty-acid--CoA ligase FadD"/>
    <property type="match status" value="1"/>
</dbReference>
<evidence type="ECO:0000256" key="6">
    <source>
        <dbReference type="ARBA" id="ARBA00022840"/>
    </source>
</evidence>
<dbReference type="InterPro" id="IPR045851">
    <property type="entry name" value="AMP-bd_C_sf"/>
</dbReference>
<dbReference type="GO" id="GO:0016207">
    <property type="term" value="F:4-coumarate-CoA ligase activity"/>
    <property type="evidence" value="ECO:0007669"/>
    <property type="project" value="UniProtKB-EC"/>
</dbReference>
<dbReference type="GO" id="GO:0005524">
    <property type="term" value="F:ATP binding"/>
    <property type="evidence" value="ECO:0007669"/>
    <property type="project" value="UniProtKB-KW"/>
</dbReference>
<evidence type="ECO:0000256" key="2">
    <source>
        <dbReference type="ARBA" id="ARBA00006432"/>
    </source>
</evidence>
<dbReference type="Gene3D" id="3.40.50.12780">
    <property type="entry name" value="N-terminal domain of ligase-like"/>
    <property type="match status" value="1"/>
</dbReference>
<dbReference type="SUPFAM" id="SSF56801">
    <property type="entry name" value="Acetyl-CoA synthetase-like"/>
    <property type="match status" value="1"/>
</dbReference>
<dbReference type="Pfam" id="PF13193">
    <property type="entry name" value="AMP-binding_C"/>
    <property type="match status" value="1"/>
</dbReference>
<accession>A0AAN7LS91</accession>
<reference evidence="11 12" key="1">
    <citation type="journal article" date="2023" name="Hortic Res">
        <title>Pangenome of water caltrop reveals structural variations and asymmetric subgenome divergence after allopolyploidization.</title>
        <authorList>
            <person name="Zhang X."/>
            <person name="Chen Y."/>
            <person name="Wang L."/>
            <person name="Yuan Y."/>
            <person name="Fang M."/>
            <person name="Shi L."/>
            <person name="Lu R."/>
            <person name="Comes H.P."/>
            <person name="Ma Y."/>
            <person name="Chen Y."/>
            <person name="Huang G."/>
            <person name="Zhou Y."/>
            <person name="Zheng Z."/>
            <person name="Qiu Y."/>
        </authorList>
    </citation>
    <scope>NUCLEOTIDE SEQUENCE [LARGE SCALE GENOMIC DNA]</scope>
    <source>
        <strain evidence="11">F231</strain>
    </source>
</reference>
<gene>
    <name evidence="11" type="ORF">SAY86_010383</name>
</gene>
<comment type="similarity">
    <text evidence="2">Belongs to the ATP-dependent AMP-binding enzyme family.</text>
</comment>
<feature type="domain" description="AMP-dependent synthetase/ligase" evidence="9">
    <location>
        <begin position="48"/>
        <end position="417"/>
    </location>
</feature>
<keyword evidence="4" id="KW-0436">Ligase</keyword>
<evidence type="ECO:0000313" key="12">
    <source>
        <dbReference type="Proteomes" id="UP001346149"/>
    </source>
</evidence>
<comment type="cofactor">
    <cofactor evidence="1">
        <name>Mg(2+)</name>
        <dbReference type="ChEBI" id="CHEBI:18420"/>
    </cofactor>
</comment>
<dbReference type="InterPro" id="IPR000873">
    <property type="entry name" value="AMP-dep_synth/lig_dom"/>
</dbReference>
<dbReference type="Proteomes" id="UP001346149">
    <property type="component" value="Unassembled WGS sequence"/>
</dbReference>
<keyword evidence="12" id="KW-1185">Reference proteome</keyword>
<keyword evidence="8" id="KW-0472">Membrane</keyword>
<dbReference type="Pfam" id="PF00501">
    <property type="entry name" value="AMP-binding"/>
    <property type="match status" value="1"/>
</dbReference>
<feature type="transmembrane region" description="Helical" evidence="8">
    <location>
        <begin position="246"/>
        <end position="269"/>
    </location>
</feature>
<evidence type="ECO:0000259" key="10">
    <source>
        <dbReference type="Pfam" id="PF13193"/>
    </source>
</evidence>
<keyword evidence="8" id="KW-1133">Transmembrane helix</keyword>
<evidence type="ECO:0000259" key="9">
    <source>
        <dbReference type="Pfam" id="PF00501"/>
    </source>
</evidence>
<dbReference type="EC" id="6.2.1.12" evidence="3"/>
<dbReference type="Gene3D" id="3.30.300.30">
    <property type="match status" value="1"/>
</dbReference>
<keyword evidence="6" id="KW-0067">ATP-binding</keyword>
<dbReference type="GO" id="GO:0005777">
    <property type="term" value="C:peroxisome"/>
    <property type="evidence" value="ECO:0007669"/>
    <property type="project" value="TreeGrafter"/>
</dbReference>
<sequence length="557" mass="60401">MAATDVNAAAAFPAWYSPETGIYDSTHPSVSLPDSPFLDVVSYIFSHTHDDRSAFVDSSTGFSISYSELARLVTSLACGLRRLGVSRGDVVLLLLPNSVYYPVAFLGVLCLGGVVTTMNPFSSIQEIRRQMADCGVRFAFASSDRLVDVRRLGVRAIAVPENVAGDRDRVNFLDFYGLISNSGGVDLVSAAKPLIRQDDMAAIVYSSGTTGVSKGVVLTHRNLISMVELFVKFEASQYSSLSSDNVYLASMPMFHIYGLSLFVLGLLALGSKVIVMQRFNPREAVRAIDKYHVSHLPVVPPMLKALTEAAKSAPETCSLKSLKQVSCGAASLNPRNIEELVQTLPHLDFIQGYGMTESTAVGTRGFNTEKFKKYSSIGLLAPNMQAKVVDCKTGNFLPPGLTGELLLRGPAIMKGYLNNAEATALAIDEDGWLRTGDIIHFDGDGFLHMHGRLKEIIKYNGFQIAPADLEAILISHPDITDVAVAGAVNEECGEIPVAFVVRRNGSTISEEGLIDFVAKQVAPYKKVREVVFISSIPKSPSGKILRRELKRLLASRL</sequence>
<proteinExistence type="inferred from homology"/>
<dbReference type="FunFam" id="3.30.300.30:FF:000007">
    <property type="entry name" value="4-coumarate--CoA ligase 2"/>
    <property type="match status" value="1"/>
</dbReference>
<dbReference type="CDD" id="cd05904">
    <property type="entry name" value="4CL"/>
    <property type="match status" value="1"/>
</dbReference>
<comment type="catalytic activity">
    <reaction evidence="7">
        <text>(E)-4-coumarate + ATP + CoA = (E)-4-coumaroyl-CoA + AMP + diphosphate</text>
        <dbReference type="Rhea" id="RHEA:19641"/>
        <dbReference type="ChEBI" id="CHEBI:12876"/>
        <dbReference type="ChEBI" id="CHEBI:30616"/>
        <dbReference type="ChEBI" id="CHEBI:33019"/>
        <dbReference type="ChEBI" id="CHEBI:57287"/>
        <dbReference type="ChEBI" id="CHEBI:85008"/>
        <dbReference type="ChEBI" id="CHEBI:456215"/>
        <dbReference type="EC" id="6.2.1.12"/>
    </reaction>
    <physiologicalReaction direction="left-to-right" evidence="7">
        <dbReference type="Rhea" id="RHEA:19642"/>
    </physiologicalReaction>
</comment>
<name>A0AAN7LS91_TRANT</name>
<evidence type="ECO:0000256" key="5">
    <source>
        <dbReference type="ARBA" id="ARBA00022741"/>
    </source>
</evidence>
<evidence type="ECO:0000256" key="4">
    <source>
        <dbReference type="ARBA" id="ARBA00022598"/>
    </source>
</evidence>
<feature type="transmembrane region" description="Helical" evidence="8">
    <location>
        <begin position="99"/>
        <end position="121"/>
    </location>
</feature>
<dbReference type="AlphaFoldDB" id="A0AAN7LS91"/>
<keyword evidence="8" id="KW-0812">Transmembrane</keyword>
<dbReference type="PROSITE" id="PS00455">
    <property type="entry name" value="AMP_BINDING"/>
    <property type="match status" value="1"/>
</dbReference>
<dbReference type="InterPro" id="IPR020845">
    <property type="entry name" value="AMP-binding_CS"/>
</dbReference>
<feature type="domain" description="AMP-binding enzyme C-terminal" evidence="10">
    <location>
        <begin position="469"/>
        <end position="543"/>
    </location>
</feature>
<dbReference type="PANTHER" id="PTHR24096">
    <property type="entry name" value="LONG-CHAIN-FATTY-ACID--COA LIGASE"/>
    <property type="match status" value="1"/>
</dbReference>
<evidence type="ECO:0000313" key="11">
    <source>
        <dbReference type="EMBL" id="KAK4786550.1"/>
    </source>
</evidence>